<keyword evidence="7 13" id="KW-0406">Ion transport</keyword>
<name>A0AAF0BMG7_9PROT</name>
<evidence type="ECO:0000256" key="6">
    <source>
        <dbReference type="ARBA" id="ARBA00022989"/>
    </source>
</evidence>
<evidence type="ECO:0000313" key="17">
    <source>
        <dbReference type="Proteomes" id="UP001217500"/>
    </source>
</evidence>
<keyword evidence="2 13" id="KW-0813">Transport</keyword>
<comment type="function">
    <text evidence="10 13">F(1)F(0) ATP synthase produces ATP from ADP in the presence of a proton or sodium gradient. F-type ATPases consist of two structural domains, F(1) containing the extramembraneous catalytic core and F(0) containing the membrane proton channel, linked together by a central stalk and a peripheral stalk. During catalysis, ATP synthesis in the catalytic domain of F(1) is coupled via a rotary mechanism of the central stalk subunits to proton translocation.</text>
</comment>
<dbReference type="PANTHER" id="PTHR33445:SF1">
    <property type="entry name" value="ATP SYNTHASE SUBUNIT B"/>
    <property type="match status" value="1"/>
</dbReference>
<evidence type="ECO:0000256" key="11">
    <source>
        <dbReference type="ARBA" id="ARBA00025614"/>
    </source>
</evidence>
<dbReference type="AlphaFoldDB" id="A0AAF0BMG7"/>
<dbReference type="Pfam" id="PF00430">
    <property type="entry name" value="ATP-synt_B"/>
    <property type="match status" value="1"/>
</dbReference>
<evidence type="ECO:0000256" key="9">
    <source>
        <dbReference type="ARBA" id="ARBA00023310"/>
    </source>
</evidence>
<comment type="function">
    <text evidence="11">Component of the F(0) channel, it forms part of the peripheral stalk, linking F(1) to F(0). The b'-subunit is a diverged and duplicated form of b found in plants and photosynthetic bacteria.</text>
</comment>
<feature type="transmembrane region" description="Helical" evidence="13">
    <location>
        <begin position="12"/>
        <end position="29"/>
    </location>
</feature>
<accession>A0AAF0BMG7</accession>
<protein>
    <recommendedName>
        <fullName evidence="13">ATP synthase subunit b</fullName>
    </recommendedName>
    <alternativeName>
        <fullName evidence="13">ATP synthase F(0) sector subunit b</fullName>
    </alternativeName>
    <alternativeName>
        <fullName evidence="13">ATPase subunit I</fullName>
    </alternativeName>
    <alternativeName>
        <fullName evidence="13">F-type ATPase subunit b</fullName>
        <shortName evidence="13">F-ATPase subunit b</shortName>
    </alternativeName>
</protein>
<dbReference type="HAMAP" id="MF_01398">
    <property type="entry name" value="ATP_synth_b_bprime"/>
    <property type="match status" value="1"/>
</dbReference>
<evidence type="ECO:0000313" key="16">
    <source>
        <dbReference type="EMBL" id="WCL55517.1"/>
    </source>
</evidence>
<evidence type="ECO:0000256" key="10">
    <source>
        <dbReference type="ARBA" id="ARBA00025198"/>
    </source>
</evidence>
<dbReference type="Proteomes" id="UP001217500">
    <property type="component" value="Chromosome"/>
</dbReference>
<dbReference type="EMBL" id="CP116805">
    <property type="protein sequence ID" value="WCL55517.1"/>
    <property type="molecule type" value="Genomic_DNA"/>
</dbReference>
<evidence type="ECO:0000256" key="3">
    <source>
        <dbReference type="ARBA" id="ARBA00022547"/>
    </source>
</evidence>
<dbReference type="PANTHER" id="PTHR33445">
    <property type="entry name" value="ATP SYNTHASE SUBUNIT B', CHLOROPLASTIC"/>
    <property type="match status" value="1"/>
</dbReference>
<dbReference type="GO" id="GO:0005886">
    <property type="term" value="C:plasma membrane"/>
    <property type="evidence" value="ECO:0007669"/>
    <property type="project" value="UniProtKB-SubCell"/>
</dbReference>
<evidence type="ECO:0000256" key="4">
    <source>
        <dbReference type="ARBA" id="ARBA00022692"/>
    </source>
</evidence>
<evidence type="ECO:0000256" key="8">
    <source>
        <dbReference type="ARBA" id="ARBA00023136"/>
    </source>
</evidence>
<comment type="similarity">
    <text evidence="1 13 14">Belongs to the ATPase B chain family.</text>
</comment>
<sequence>MAAGEPFYLDPTFWVAGSFVVFVGGVIYAKAHKTIAAALDGRAAAIKAQIDEAAALREETAKLLSDFQRKKRDAEKEAADIVAQAKEDAKLLIAEAKADMKAMVERRTASAELKIAQAEAAAVKEVKAVAVTVAVAAATDVLADALKGAAGGKVIDAAIGDIDTLLH</sequence>
<evidence type="ECO:0000256" key="1">
    <source>
        <dbReference type="ARBA" id="ARBA00005513"/>
    </source>
</evidence>
<comment type="subunit">
    <text evidence="13">F-type ATPases have 2 components, F(1) - the catalytic core - and F(0) - the membrane proton channel. F(1) has five subunits: alpha(3), beta(3), gamma(1), delta(1), epsilon(1). F(0) has three main subunits: a(1), b(2) and c(10-14). The alpha and beta chains form an alternating ring which encloses part of the gamma chain. F(1) is attached to F(0) by a central stalk formed by the gamma and epsilon chains, while a peripheral stalk is formed by the delta and b chains.</text>
</comment>
<evidence type="ECO:0000256" key="12">
    <source>
        <dbReference type="ARBA" id="ARBA00037847"/>
    </source>
</evidence>
<keyword evidence="17" id="KW-1185">Reference proteome</keyword>
<keyword evidence="4 13" id="KW-0812">Transmembrane</keyword>
<dbReference type="KEGG" id="gso:PH603_07055"/>
<evidence type="ECO:0000256" key="2">
    <source>
        <dbReference type="ARBA" id="ARBA00022448"/>
    </source>
</evidence>
<reference evidence="16" key="1">
    <citation type="submission" date="2023-01" db="EMBL/GenBank/DDBJ databases">
        <title>The genome sequence of Kordiimonadaceae bacterium 6D33.</title>
        <authorList>
            <person name="Liu Y."/>
        </authorList>
    </citation>
    <scope>NUCLEOTIDE SEQUENCE</scope>
    <source>
        <strain evidence="16">6D33</strain>
    </source>
</reference>
<gene>
    <name evidence="13" type="primary">atpF</name>
    <name evidence="16" type="ORF">PH603_07055</name>
</gene>
<evidence type="ECO:0000256" key="5">
    <source>
        <dbReference type="ARBA" id="ARBA00022781"/>
    </source>
</evidence>
<dbReference type="InterPro" id="IPR050059">
    <property type="entry name" value="ATP_synthase_B_chain"/>
</dbReference>
<keyword evidence="15" id="KW-0175">Coiled coil</keyword>
<comment type="subcellular location">
    <subcellularLocation>
        <location evidence="13">Cell membrane</location>
        <topology evidence="13">Single-pass membrane protein</topology>
    </subcellularLocation>
    <subcellularLocation>
        <location evidence="12">Endomembrane system</location>
        <topology evidence="12">Single-pass membrane protein</topology>
    </subcellularLocation>
</comment>
<dbReference type="GO" id="GO:0045259">
    <property type="term" value="C:proton-transporting ATP synthase complex"/>
    <property type="evidence" value="ECO:0007669"/>
    <property type="project" value="UniProtKB-KW"/>
</dbReference>
<organism evidence="16 17">
    <name type="scientific">Gimibacter soli</name>
    <dbReference type="NCBI Taxonomy" id="3024400"/>
    <lineage>
        <taxon>Bacteria</taxon>
        <taxon>Pseudomonadati</taxon>
        <taxon>Pseudomonadota</taxon>
        <taxon>Alphaproteobacteria</taxon>
        <taxon>Kordiimonadales</taxon>
        <taxon>Temperatibacteraceae</taxon>
        <taxon>Gimibacter</taxon>
    </lineage>
</organism>
<evidence type="ECO:0000256" key="7">
    <source>
        <dbReference type="ARBA" id="ARBA00023065"/>
    </source>
</evidence>
<keyword evidence="8 13" id="KW-0472">Membrane</keyword>
<evidence type="ECO:0000256" key="13">
    <source>
        <dbReference type="HAMAP-Rule" id="MF_01398"/>
    </source>
</evidence>
<dbReference type="InterPro" id="IPR002146">
    <property type="entry name" value="ATP_synth_b/b'su_bac/chlpt"/>
</dbReference>
<dbReference type="GO" id="GO:0012505">
    <property type="term" value="C:endomembrane system"/>
    <property type="evidence" value="ECO:0007669"/>
    <property type="project" value="UniProtKB-SubCell"/>
</dbReference>
<keyword evidence="9 13" id="KW-0066">ATP synthesis</keyword>
<keyword evidence="3 13" id="KW-0138">CF(0)</keyword>
<dbReference type="CDD" id="cd06503">
    <property type="entry name" value="ATP-synt_Fo_b"/>
    <property type="match status" value="1"/>
</dbReference>
<evidence type="ECO:0000256" key="14">
    <source>
        <dbReference type="RuleBase" id="RU003848"/>
    </source>
</evidence>
<keyword evidence="13" id="KW-1003">Cell membrane</keyword>
<dbReference type="GO" id="GO:0046933">
    <property type="term" value="F:proton-transporting ATP synthase activity, rotational mechanism"/>
    <property type="evidence" value="ECO:0007669"/>
    <property type="project" value="UniProtKB-UniRule"/>
</dbReference>
<keyword evidence="5 13" id="KW-0375">Hydrogen ion transport</keyword>
<evidence type="ECO:0000256" key="15">
    <source>
        <dbReference type="SAM" id="Coils"/>
    </source>
</evidence>
<keyword evidence="6 13" id="KW-1133">Transmembrane helix</keyword>
<feature type="coiled-coil region" evidence="15">
    <location>
        <begin position="57"/>
        <end position="121"/>
    </location>
</feature>
<proteinExistence type="inferred from homology"/>
<dbReference type="RefSeq" id="WP_289505340.1">
    <property type="nucleotide sequence ID" value="NZ_CP116805.1"/>
</dbReference>
<dbReference type="GO" id="GO:0046961">
    <property type="term" value="F:proton-transporting ATPase activity, rotational mechanism"/>
    <property type="evidence" value="ECO:0007669"/>
    <property type="project" value="TreeGrafter"/>
</dbReference>